<dbReference type="Pfam" id="PF22692">
    <property type="entry name" value="LlgE_F_G_D1"/>
    <property type="match status" value="1"/>
</dbReference>
<feature type="domain" description="Flagellar basal-body/hook protein C-terminal" evidence="6">
    <location>
        <begin position="220"/>
        <end position="264"/>
    </location>
</feature>
<proteinExistence type="inferred from homology"/>
<reference evidence="8 10" key="1">
    <citation type="submission" date="2018-06" db="EMBL/GenBank/DDBJ databases">
        <authorList>
            <consortium name="Pathogen Informatics"/>
            <person name="Doyle S."/>
        </authorList>
    </citation>
    <scope>NUCLEOTIDE SEQUENCE [LARGE SCALE GENOMIC DNA]</scope>
    <source>
        <strain evidence="8 10">NCTC10597</strain>
    </source>
</reference>
<comment type="similarity">
    <text evidence="2 4">Belongs to the flagella basal body rod proteins family.</text>
</comment>
<dbReference type="InterPro" id="IPR019776">
    <property type="entry name" value="Flagellar_basal_body_rod_CS"/>
</dbReference>
<dbReference type="GO" id="GO:0005829">
    <property type="term" value="C:cytosol"/>
    <property type="evidence" value="ECO:0007669"/>
    <property type="project" value="TreeGrafter"/>
</dbReference>
<dbReference type="InterPro" id="IPR053967">
    <property type="entry name" value="LlgE_F_G-like_D1"/>
</dbReference>
<comment type="caution">
    <text evidence="8">The sequence shown here is derived from an EMBL/GenBank/DDBJ whole genome shotgun (WGS) entry which is preliminary data.</text>
</comment>
<keyword evidence="9" id="KW-0969">Cilium</keyword>
<feature type="domain" description="Flagellar hook protein FlgE/F/G-like D1" evidence="7">
    <location>
        <begin position="96"/>
        <end position="162"/>
    </location>
</feature>
<dbReference type="Proteomes" id="UP000294641">
    <property type="component" value="Unassembled WGS sequence"/>
</dbReference>
<dbReference type="NCBIfam" id="TIGR03506">
    <property type="entry name" value="FlgEFG_subfam"/>
    <property type="match status" value="2"/>
</dbReference>
<dbReference type="SUPFAM" id="SSF117143">
    <property type="entry name" value="Flagellar hook protein flgE"/>
    <property type="match status" value="1"/>
</dbReference>
<gene>
    <name evidence="8" type="primary">flgG_3</name>
    <name evidence="9" type="ORF">DFR61_10514</name>
    <name evidence="8" type="ORF">NCTC10597_00756</name>
</gene>
<accession>A0A2U3AA37</accession>
<evidence type="ECO:0000256" key="3">
    <source>
        <dbReference type="ARBA" id="ARBA00023143"/>
    </source>
</evidence>
<dbReference type="NCBIfam" id="NF009278">
    <property type="entry name" value="PRK12636.1"/>
    <property type="match status" value="1"/>
</dbReference>
<keyword evidence="3 4" id="KW-0975">Bacterial flagellum</keyword>
<evidence type="ECO:0000259" key="5">
    <source>
        <dbReference type="Pfam" id="PF00460"/>
    </source>
</evidence>
<name>A0A2U3AA37_9BACL</name>
<organism evidence="8 10">
    <name type="scientific">Kurthia zopfii</name>
    <dbReference type="NCBI Taxonomy" id="1650"/>
    <lineage>
        <taxon>Bacteria</taxon>
        <taxon>Bacillati</taxon>
        <taxon>Bacillota</taxon>
        <taxon>Bacilli</taxon>
        <taxon>Bacillales</taxon>
        <taxon>Caryophanaceae</taxon>
        <taxon>Kurthia</taxon>
    </lineage>
</organism>
<comment type="subcellular location">
    <subcellularLocation>
        <location evidence="1 4">Bacterial flagellum basal body</location>
    </subcellularLocation>
</comment>
<comment type="function">
    <text evidence="4">A flexible structure which links the flagellar filament to the drive apparatus in the basal body.</text>
</comment>
<evidence type="ECO:0000313" key="8">
    <source>
        <dbReference type="EMBL" id="STX09086.1"/>
    </source>
</evidence>
<dbReference type="OrthoDB" id="9804559at2"/>
<dbReference type="Pfam" id="PF00460">
    <property type="entry name" value="Flg_bb_rod"/>
    <property type="match status" value="1"/>
</dbReference>
<dbReference type="GO" id="GO:0009425">
    <property type="term" value="C:bacterial-type flagellum basal body"/>
    <property type="evidence" value="ECO:0007669"/>
    <property type="project" value="UniProtKB-SubCell"/>
</dbReference>
<dbReference type="InterPro" id="IPR020013">
    <property type="entry name" value="Flagellar_FlgE/F/G"/>
</dbReference>
<dbReference type="PANTHER" id="PTHR30435">
    <property type="entry name" value="FLAGELLAR PROTEIN"/>
    <property type="match status" value="1"/>
</dbReference>
<dbReference type="GO" id="GO:0009424">
    <property type="term" value="C:bacterial-type flagellum hook"/>
    <property type="evidence" value="ECO:0007669"/>
    <property type="project" value="TreeGrafter"/>
</dbReference>
<dbReference type="EMBL" id="UGNP01000001">
    <property type="protein sequence ID" value="STX09086.1"/>
    <property type="molecule type" value="Genomic_DNA"/>
</dbReference>
<evidence type="ECO:0000259" key="6">
    <source>
        <dbReference type="Pfam" id="PF06429"/>
    </source>
</evidence>
<dbReference type="Pfam" id="PF06429">
    <property type="entry name" value="Flg_bbr_C"/>
    <property type="match status" value="1"/>
</dbReference>
<sequence>MLRSMYSGISGLKNFQTKLDVIGNNIANVNTYGFKKGRVIFKDLMSQTVAGASAPGGDLGGTNAKQIGLGASLSAIDTMHEKGSTQTTNRTLDVVINGDGYLAFSDGANKYYTRAGNLYLDKDGILVAPDGKKLLDSSGATFPGVPPEATQLTIGQDGTVTYILPGSDAPQVLGQMGVTRFSNPEGLTKSGGNYFTVSNNSGTPKDDQVPGATGNGTIESGFLEMSNVDLSEEFTEMIVAQRGFQANSRIITTSDEILQELVNLKR</sequence>
<feature type="domain" description="Flagellar basal body rod protein N-terminal" evidence="5">
    <location>
        <begin position="5"/>
        <end position="35"/>
    </location>
</feature>
<evidence type="ECO:0000313" key="9">
    <source>
        <dbReference type="EMBL" id="TDR41775.1"/>
    </source>
</evidence>
<dbReference type="InterPro" id="IPR001444">
    <property type="entry name" value="Flag_bb_rod_N"/>
</dbReference>
<keyword evidence="9" id="KW-0282">Flagellum</keyword>
<dbReference type="AlphaFoldDB" id="A0A2U3AA37"/>
<evidence type="ECO:0000259" key="7">
    <source>
        <dbReference type="Pfam" id="PF22692"/>
    </source>
</evidence>
<dbReference type="EMBL" id="SNZG01000005">
    <property type="protein sequence ID" value="TDR41775.1"/>
    <property type="molecule type" value="Genomic_DNA"/>
</dbReference>
<protein>
    <recommendedName>
        <fullName evidence="4">Flagellar hook protein FlgE</fullName>
    </recommendedName>
</protein>
<dbReference type="PANTHER" id="PTHR30435:SF1">
    <property type="entry name" value="FLAGELLAR HOOK PROTEIN FLGE"/>
    <property type="match status" value="1"/>
</dbReference>
<reference evidence="9 11" key="2">
    <citation type="submission" date="2019-03" db="EMBL/GenBank/DDBJ databases">
        <title>Genomic Encyclopedia of Type Strains, Phase IV (KMG-IV): sequencing the most valuable type-strain genomes for metagenomic binning, comparative biology and taxonomic classification.</title>
        <authorList>
            <person name="Goeker M."/>
        </authorList>
    </citation>
    <scope>NUCLEOTIDE SEQUENCE [LARGE SCALE GENOMIC DNA]</scope>
    <source>
        <strain evidence="9 11">DSM 20580</strain>
    </source>
</reference>
<evidence type="ECO:0000256" key="2">
    <source>
        <dbReference type="ARBA" id="ARBA00009677"/>
    </source>
</evidence>
<evidence type="ECO:0000313" key="10">
    <source>
        <dbReference type="Proteomes" id="UP000254330"/>
    </source>
</evidence>
<evidence type="ECO:0000256" key="4">
    <source>
        <dbReference type="RuleBase" id="RU362116"/>
    </source>
</evidence>
<dbReference type="Proteomes" id="UP000254330">
    <property type="component" value="Unassembled WGS sequence"/>
</dbReference>
<evidence type="ECO:0000256" key="1">
    <source>
        <dbReference type="ARBA" id="ARBA00004117"/>
    </source>
</evidence>
<dbReference type="InterPro" id="IPR037925">
    <property type="entry name" value="FlgE/F/G-like"/>
</dbReference>
<dbReference type="GO" id="GO:0071978">
    <property type="term" value="P:bacterial-type flagellum-dependent swarming motility"/>
    <property type="evidence" value="ECO:0007669"/>
    <property type="project" value="TreeGrafter"/>
</dbReference>
<evidence type="ECO:0000313" key="11">
    <source>
        <dbReference type="Proteomes" id="UP000294641"/>
    </source>
</evidence>
<keyword evidence="9" id="KW-0966">Cell projection</keyword>
<keyword evidence="11" id="KW-1185">Reference proteome</keyword>
<dbReference type="InterPro" id="IPR010930">
    <property type="entry name" value="Flg_bb/hook_C_dom"/>
</dbReference>
<dbReference type="RefSeq" id="WP_109350579.1">
    <property type="nucleotide sequence ID" value="NZ_BJUE01000018.1"/>
</dbReference>
<dbReference type="PROSITE" id="PS00588">
    <property type="entry name" value="FLAGELLA_BB_ROD"/>
    <property type="match status" value="1"/>
</dbReference>